<evidence type="ECO:0000259" key="2">
    <source>
        <dbReference type="PROSITE" id="PS51329"/>
    </source>
</evidence>
<organism evidence="3 4">
    <name type="scientific">Metschnikowia bicuspidata var. bicuspidata NRRL YB-4993</name>
    <dbReference type="NCBI Taxonomy" id="869754"/>
    <lineage>
        <taxon>Eukaryota</taxon>
        <taxon>Fungi</taxon>
        <taxon>Dikarya</taxon>
        <taxon>Ascomycota</taxon>
        <taxon>Saccharomycotina</taxon>
        <taxon>Pichiomycetes</taxon>
        <taxon>Metschnikowiaceae</taxon>
        <taxon>Metschnikowia</taxon>
    </lineage>
</organism>
<dbReference type="InterPro" id="IPR012945">
    <property type="entry name" value="Tubulin-bd_cofactor_C_dom"/>
</dbReference>
<accession>A0A1A0HDI2</accession>
<dbReference type="Proteomes" id="UP000092555">
    <property type="component" value="Unassembled WGS sequence"/>
</dbReference>
<dbReference type="EMBL" id="LXTC01000002">
    <property type="protein sequence ID" value="OBA22076.1"/>
    <property type="molecule type" value="Genomic_DNA"/>
</dbReference>
<dbReference type="STRING" id="869754.A0A1A0HDI2"/>
<feature type="non-terminal residue" evidence="3">
    <location>
        <position position="1"/>
    </location>
</feature>
<dbReference type="RefSeq" id="XP_018712572.1">
    <property type="nucleotide sequence ID" value="XM_018855095.1"/>
</dbReference>
<protein>
    <recommendedName>
        <fullName evidence="2">C-CAP/cofactor C-like domain-containing protein</fullName>
    </recommendedName>
</protein>
<dbReference type="AlphaFoldDB" id="A0A1A0HDI2"/>
<dbReference type="GO" id="GO:0005737">
    <property type="term" value="C:cytoplasm"/>
    <property type="evidence" value="ECO:0007669"/>
    <property type="project" value="TreeGrafter"/>
</dbReference>
<feature type="non-terminal residue" evidence="3">
    <location>
        <position position="109"/>
    </location>
</feature>
<dbReference type="InterPro" id="IPR017901">
    <property type="entry name" value="C-CAP_CF_C-like"/>
</dbReference>
<sequence>DELPWSIHAQGLKSCLVAIRCDGPIILHDVENLVLILECHQLRIHNMRNCQVYALVANDRVIIEDSRDLIFLGFSEDALGPPCFVVDDFDWPTSETVNPHFKMKTFSDD</sequence>
<name>A0A1A0HDI2_9ASCO</name>
<dbReference type="OrthoDB" id="194775at2759"/>
<feature type="domain" description="C-CAP/cofactor C-like" evidence="2">
    <location>
        <begin position="1"/>
        <end position="91"/>
    </location>
</feature>
<dbReference type="PANTHER" id="PTHR15139:SF0">
    <property type="entry name" value="TUBULIN-SPECIFIC CHAPERONE C"/>
    <property type="match status" value="1"/>
</dbReference>
<dbReference type="Pfam" id="PF07986">
    <property type="entry name" value="TBCC"/>
    <property type="match status" value="1"/>
</dbReference>
<evidence type="ECO:0000313" key="4">
    <source>
        <dbReference type="Proteomes" id="UP000092555"/>
    </source>
</evidence>
<evidence type="ECO:0000313" key="3">
    <source>
        <dbReference type="EMBL" id="OBA22076.1"/>
    </source>
</evidence>
<comment type="similarity">
    <text evidence="1">Belongs to the TBCC family.</text>
</comment>
<gene>
    <name evidence="3" type="ORF">METBIDRAFT_21709</name>
</gene>
<reference evidence="3 4" key="1">
    <citation type="submission" date="2016-05" db="EMBL/GenBank/DDBJ databases">
        <title>Comparative genomics of biotechnologically important yeasts.</title>
        <authorList>
            <consortium name="DOE Joint Genome Institute"/>
            <person name="Riley R."/>
            <person name="Haridas S."/>
            <person name="Wolfe K.H."/>
            <person name="Lopes M.R."/>
            <person name="Hittinger C.T."/>
            <person name="Goker M."/>
            <person name="Salamov A."/>
            <person name="Wisecaver J."/>
            <person name="Long T.M."/>
            <person name="Aerts A.L."/>
            <person name="Barry K."/>
            <person name="Choi C."/>
            <person name="Clum A."/>
            <person name="Coughlan A.Y."/>
            <person name="Deshpande S."/>
            <person name="Douglass A.P."/>
            <person name="Hanson S.J."/>
            <person name="Klenk H.-P."/>
            <person name="LaButti K."/>
            <person name="Lapidus A."/>
            <person name="Lindquist E."/>
            <person name="Lipzen A."/>
            <person name="Meier-kolthoff J.P."/>
            <person name="Ohm R.A."/>
            <person name="Otillar R.P."/>
            <person name="Pangilinan J."/>
            <person name="Peng Y."/>
            <person name="Rokas A."/>
            <person name="Rosa C.A."/>
            <person name="Scheuner C."/>
            <person name="Sibirny A.A."/>
            <person name="Slot J.C."/>
            <person name="Stielow J.B."/>
            <person name="Sun H."/>
            <person name="Kurtzman C.P."/>
            <person name="Blackwell M."/>
            <person name="Grigoriev I.V."/>
            <person name="Jeffries T.W."/>
        </authorList>
    </citation>
    <scope>NUCLEOTIDE SEQUENCE [LARGE SCALE GENOMIC DNA]</scope>
    <source>
        <strain evidence="3 4">NRRL YB-4993</strain>
    </source>
</reference>
<dbReference type="GeneID" id="30028071"/>
<proteinExistence type="inferred from homology"/>
<dbReference type="InterPro" id="IPR016098">
    <property type="entry name" value="CAP/MinC_C"/>
</dbReference>
<dbReference type="Gene3D" id="2.160.20.70">
    <property type="match status" value="1"/>
</dbReference>
<dbReference type="PROSITE" id="PS51329">
    <property type="entry name" value="C_CAP_COFACTOR_C"/>
    <property type="match status" value="1"/>
</dbReference>
<dbReference type="InterPro" id="IPR027684">
    <property type="entry name" value="TBCC"/>
</dbReference>
<dbReference type="GO" id="GO:0007021">
    <property type="term" value="P:tubulin complex assembly"/>
    <property type="evidence" value="ECO:0007669"/>
    <property type="project" value="TreeGrafter"/>
</dbReference>
<keyword evidence="4" id="KW-1185">Reference proteome</keyword>
<evidence type="ECO:0000256" key="1">
    <source>
        <dbReference type="ARBA" id="ARBA00008848"/>
    </source>
</evidence>
<dbReference type="PANTHER" id="PTHR15139">
    <property type="entry name" value="TUBULIN FOLDING COFACTOR C"/>
    <property type="match status" value="1"/>
</dbReference>
<dbReference type="GO" id="GO:0007023">
    <property type="term" value="P:post-chaperonin tubulin folding pathway"/>
    <property type="evidence" value="ECO:0007669"/>
    <property type="project" value="InterPro"/>
</dbReference>
<comment type="caution">
    <text evidence="3">The sequence shown here is derived from an EMBL/GenBank/DDBJ whole genome shotgun (WGS) entry which is preliminary data.</text>
</comment>